<proteinExistence type="predicted"/>
<keyword evidence="1" id="KW-0812">Transmembrane</keyword>
<dbReference type="Proteomes" id="UP000637299">
    <property type="component" value="Unassembled WGS sequence"/>
</dbReference>
<sequence>MLIDNFSIFCSYNFTFTVQYFYSCVVIFKSFISGFRNIKISEYFLV</sequence>
<keyword evidence="1" id="KW-1133">Transmembrane helix</keyword>
<name>A0ABR8Z852_9FLAO</name>
<accession>A0ABR8Z852</accession>
<keyword evidence="1" id="KW-0472">Membrane</keyword>
<reference evidence="2 3" key="1">
    <citation type="submission" date="2020-09" db="EMBL/GenBank/DDBJ databases">
        <title>Genome seq and assembly of Chryseobacterium sp.</title>
        <authorList>
            <person name="Chhetri G."/>
        </authorList>
    </citation>
    <scope>NUCLEOTIDE SEQUENCE [LARGE SCALE GENOMIC DNA]</scope>
    <source>
        <strain evidence="2 3">GCR10</strain>
    </source>
</reference>
<evidence type="ECO:0000313" key="2">
    <source>
        <dbReference type="EMBL" id="MBD8081457.1"/>
    </source>
</evidence>
<gene>
    <name evidence="2" type="ORF">IC610_03350</name>
</gene>
<feature type="transmembrane region" description="Helical" evidence="1">
    <location>
        <begin position="6"/>
        <end position="28"/>
    </location>
</feature>
<comment type="caution">
    <text evidence="2">The sequence shown here is derived from an EMBL/GenBank/DDBJ whole genome shotgun (WGS) entry which is preliminary data.</text>
</comment>
<evidence type="ECO:0000313" key="3">
    <source>
        <dbReference type="Proteomes" id="UP000637299"/>
    </source>
</evidence>
<keyword evidence="3" id="KW-1185">Reference proteome</keyword>
<protein>
    <submittedName>
        <fullName evidence="2">Uncharacterized protein</fullName>
    </submittedName>
</protein>
<organism evidence="2 3">
    <name type="scientific">Chryseobacterium caseinilyticum</name>
    <dbReference type="NCBI Taxonomy" id="2771428"/>
    <lineage>
        <taxon>Bacteria</taxon>
        <taxon>Pseudomonadati</taxon>
        <taxon>Bacteroidota</taxon>
        <taxon>Flavobacteriia</taxon>
        <taxon>Flavobacteriales</taxon>
        <taxon>Weeksellaceae</taxon>
        <taxon>Chryseobacterium group</taxon>
        <taxon>Chryseobacterium</taxon>
    </lineage>
</organism>
<evidence type="ECO:0000256" key="1">
    <source>
        <dbReference type="SAM" id="Phobius"/>
    </source>
</evidence>
<dbReference type="EMBL" id="JACYFS010000001">
    <property type="protein sequence ID" value="MBD8081457.1"/>
    <property type="molecule type" value="Genomic_DNA"/>
</dbReference>